<dbReference type="InterPro" id="IPR050189">
    <property type="entry name" value="MFS_Efflux_Transporters"/>
</dbReference>
<comment type="subcellular location">
    <subcellularLocation>
        <location evidence="1">Cell membrane</location>
        <topology evidence="1">Multi-pass membrane protein</topology>
    </subcellularLocation>
</comment>
<dbReference type="EMBL" id="JACHEH010000005">
    <property type="protein sequence ID" value="MBB6168780.1"/>
    <property type="molecule type" value="Genomic_DNA"/>
</dbReference>
<dbReference type="GO" id="GO:0022857">
    <property type="term" value="F:transmembrane transporter activity"/>
    <property type="evidence" value="ECO:0007669"/>
    <property type="project" value="InterPro"/>
</dbReference>
<evidence type="ECO:0000259" key="7">
    <source>
        <dbReference type="PROSITE" id="PS50850"/>
    </source>
</evidence>
<keyword evidence="3 6" id="KW-0812">Transmembrane</keyword>
<dbReference type="SUPFAM" id="SSF103473">
    <property type="entry name" value="MFS general substrate transporter"/>
    <property type="match status" value="1"/>
</dbReference>
<dbReference type="PANTHER" id="PTHR43124:SF10">
    <property type="entry name" value="PURINE EFFLUX PUMP PBUE"/>
    <property type="match status" value="1"/>
</dbReference>
<feature type="transmembrane region" description="Helical" evidence="6">
    <location>
        <begin position="128"/>
        <end position="149"/>
    </location>
</feature>
<dbReference type="PRINTS" id="PR01035">
    <property type="entry name" value="TCRTETA"/>
</dbReference>
<evidence type="ECO:0000256" key="2">
    <source>
        <dbReference type="ARBA" id="ARBA00022475"/>
    </source>
</evidence>
<dbReference type="InterPro" id="IPR020846">
    <property type="entry name" value="MFS_dom"/>
</dbReference>
<gene>
    <name evidence="8" type="ORF">HNQ73_002417</name>
</gene>
<evidence type="ECO:0000256" key="6">
    <source>
        <dbReference type="SAM" id="Phobius"/>
    </source>
</evidence>
<keyword evidence="5 6" id="KW-0472">Membrane</keyword>
<sequence>MDMRVIPLALGAFAIGTDSFVVAGILPEIAQSLNVSIEAAGQLITAYAVSYAIMTPVMAALTSHWSRRLVLGCGLAIFTAGNVMTAVLADFGLILASRVIAGLGGAIYMPAASAVAVMLVPPEARGRALAIVMAGLSGATALGAPLGTLVGNVGSWRATMWVVATLGVLATLAIATLLPAIAATARLTLRERLSPLRDARVLLTLATTLLVLTGLYTVYSYISIVFARATAGRGEVLAMLIAVWGAAAVVGNIAAGALTDRFGSRLVLNVAIVIVGIDFAFLSLSSAALSASILALLVWGACGWGMLVPQQHRLVSIAPALAPILLSLNAATIYVAVAISGVFGAVMLQLIEPHELGMAGAVLIFSGLAASEWAHRLIRPLKATQRMDAVGQKTMARDTTCDELR</sequence>
<evidence type="ECO:0000313" key="8">
    <source>
        <dbReference type="EMBL" id="MBB6168780.1"/>
    </source>
</evidence>
<dbReference type="InterPro" id="IPR036259">
    <property type="entry name" value="MFS_trans_sf"/>
</dbReference>
<dbReference type="Pfam" id="PF07690">
    <property type="entry name" value="MFS_1"/>
    <property type="match status" value="1"/>
</dbReference>
<feature type="transmembrane region" description="Helical" evidence="6">
    <location>
        <begin position="69"/>
        <end position="94"/>
    </location>
</feature>
<dbReference type="Gene3D" id="1.20.1250.20">
    <property type="entry name" value="MFS general substrate transporter like domains"/>
    <property type="match status" value="1"/>
</dbReference>
<dbReference type="InterPro" id="IPR011701">
    <property type="entry name" value="MFS"/>
</dbReference>
<feature type="transmembrane region" description="Helical" evidence="6">
    <location>
        <begin position="266"/>
        <end position="282"/>
    </location>
</feature>
<feature type="transmembrane region" description="Helical" evidence="6">
    <location>
        <begin position="201"/>
        <end position="224"/>
    </location>
</feature>
<name>A0A841K9J8_9HYPH</name>
<reference evidence="8 9" key="1">
    <citation type="submission" date="2020-08" db="EMBL/GenBank/DDBJ databases">
        <title>Genomic Encyclopedia of Type Strains, Phase IV (KMG-IV): sequencing the most valuable type-strain genomes for metagenomic binning, comparative biology and taxonomic classification.</title>
        <authorList>
            <person name="Goeker M."/>
        </authorList>
    </citation>
    <scope>NUCLEOTIDE SEQUENCE [LARGE SCALE GENOMIC DNA]</scope>
    <source>
        <strain evidence="8 9">DSM 101465</strain>
    </source>
</reference>
<protein>
    <submittedName>
        <fullName evidence="8">Putative MFS family arabinose efflux permease</fullName>
    </submittedName>
</protein>
<feature type="transmembrane region" description="Helical" evidence="6">
    <location>
        <begin position="161"/>
        <end position="189"/>
    </location>
</feature>
<evidence type="ECO:0000256" key="1">
    <source>
        <dbReference type="ARBA" id="ARBA00004651"/>
    </source>
</evidence>
<feature type="transmembrane region" description="Helical" evidence="6">
    <location>
        <begin position="320"/>
        <end position="351"/>
    </location>
</feature>
<dbReference type="RefSeq" id="WP_183335104.1">
    <property type="nucleotide sequence ID" value="NZ_BMHX01000005.1"/>
</dbReference>
<feature type="transmembrane region" description="Helical" evidence="6">
    <location>
        <begin position="100"/>
        <end position="121"/>
    </location>
</feature>
<feature type="transmembrane region" description="Helical" evidence="6">
    <location>
        <begin position="357"/>
        <end position="378"/>
    </location>
</feature>
<dbReference type="AlphaFoldDB" id="A0A841K9J8"/>
<feature type="domain" description="Major facilitator superfamily (MFS) profile" evidence="7">
    <location>
        <begin position="4"/>
        <end position="384"/>
    </location>
</feature>
<dbReference type="Proteomes" id="UP000588017">
    <property type="component" value="Unassembled WGS sequence"/>
</dbReference>
<dbReference type="PANTHER" id="PTHR43124">
    <property type="entry name" value="PURINE EFFLUX PUMP PBUE"/>
    <property type="match status" value="1"/>
</dbReference>
<evidence type="ECO:0000256" key="3">
    <source>
        <dbReference type="ARBA" id="ARBA00022692"/>
    </source>
</evidence>
<organism evidence="8 9">
    <name type="scientific">Chelatococcus composti</name>
    <dbReference type="NCBI Taxonomy" id="1743235"/>
    <lineage>
        <taxon>Bacteria</taxon>
        <taxon>Pseudomonadati</taxon>
        <taxon>Pseudomonadota</taxon>
        <taxon>Alphaproteobacteria</taxon>
        <taxon>Hyphomicrobiales</taxon>
        <taxon>Chelatococcaceae</taxon>
        <taxon>Chelatococcus</taxon>
    </lineage>
</organism>
<keyword evidence="4 6" id="KW-1133">Transmembrane helix</keyword>
<evidence type="ECO:0000256" key="5">
    <source>
        <dbReference type="ARBA" id="ARBA00023136"/>
    </source>
</evidence>
<keyword evidence="9" id="KW-1185">Reference proteome</keyword>
<evidence type="ECO:0000313" key="9">
    <source>
        <dbReference type="Proteomes" id="UP000588017"/>
    </source>
</evidence>
<proteinExistence type="predicted"/>
<feature type="transmembrane region" description="Helical" evidence="6">
    <location>
        <begin position="39"/>
        <end position="62"/>
    </location>
</feature>
<feature type="transmembrane region" description="Helical" evidence="6">
    <location>
        <begin position="236"/>
        <end position="259"/>
    </location>
</feature>
<keyword evidence="2" id="KW-1003">Cell membrane</keyword>
<accession>A0A841K9J8</accession>
<comment type="caution">
    <text evidence="8">The sequence shown here is derived from an EMBL/GenBank/DDBJ whole genome shotgun (WGS) entry which is preliminary data.</text>
</comment>
<dbReference type="InterPro" id="IPR001958">
    <property type="entry name" value="Tet-R_TetA/multi-R_MdtG-like"/>
</dbReference>
<dbReference type="GO" id="GO:0005886">
    <property type="term" value="C:plasma membrane"/>
    <property type="evidence" value="ECO:0007669"/>
    <property type="project" value="UniProtKB-SubCell"/>
</dbReference>
<evidence type="ECO:0000256" key="4">
    <source>
        <dbReference type="ARBA" id="ARBA00022989"/>
    </source>
</evidence>
<dbReference type="CDD" id="cd17324">
    <property type="entry name" value="MFS_NepI_like"/>
    <property type="match status" value="1"/>
</dbReference>
<feature type="transmembrane region" description="Helical" evidence="6">
    <location>
        <begin position="288"/>
        <end position="308"/>
    </location>
</feature>
<dbReference type="PROSITE" id="PS50850">
    <property type="entry name" value="MFS"/>
    <property type="match status" value="1"/>
</dbReference>